<sequence length="125" mass="14140">MSGRGRSVRRRVGKAVAKQTEREGRGMRAAVDPAPAKDQIAQRWHSQKPQAKRKRADDNAANGEVVDFCDIFRTTDGLPRGHNVGKHEAQAMLMLHFDDEEEEEEVEEDYEDEDEDADDDDDDDG</sequence>
<gene>
    <name evidence="2" type="ORF">DPMN_076880</name>
</gene>
<keyword evidence="3" id="KW-1185">Reference proteome</keyword>
<proteinExistence type="predicted"/>
<feature type="region of interest" description="Disordered" evidence="1">
    <location>
        <begin position="97"/>
        <end position="125"/>
    </location>
</feature>
<feature type="compositionally biased region" description="Basic residues" evidence="1">
    <location>
        <begin position="1"/>
        <end position="13"/>
    </location>
</feature>
<protein>
    <submittedName>
        <fullName evidence="2">Uncharacterized protein</fullName>
    </submittedName>
</protein>
<dbReference type="AlphaFoldDB" id="A0A9D4BMT3"/>
<name>A0A9D4BMT3_DREPO</name>
<comment type="caution">
    <text evidence="2">The sequence shown here is derived from an EMBL/GenBank/DDBJ whole genome shotgun (WGS) entry which is preliminary data.</text>
</comment>
<evidence type="ECO:0000256" key="1">
    <source>
        <dbReference type="SAM" id="MobiDB-lite"/>
    </source>
</evidence>
<reference evidence="2" key="2">
    <citation type="submission" date="2020-11" db="EMBL/GenBank/DDBJ databases">
        <authorList>
            <person name="McCartney M.A."/>
            <person name="Auch B."/>
            <person name="Kono T."/>
            <person name="Mallez S."/>
            <person name="Becker A."/>
            <person name="Gohl D.M."/>
            <person name="Silverstein K.A.T."/>
            <person name="Koren S."/>
            <person name="Bechman K.B."/>
            <person name="Herman A."/>
            <person name="Abrahante J.E."/>
            <person name="Garbe J."/>
        </authorList>
    </citation>
    <scope>NUCLEOTIDE SEQUENCE</scope>
    <source>
        <strain evidence="2">Duluth1</strain>
        <tissue evidence="2">Whole animal</tissue>
    </source>
</reference>
<feature type="region of interest" description="Disordered" evidence="1">
    <location>
        <begin position="1"/>
        <end position="64"/>
    </location>
</feature>
<reference evidence="2" key="1">
    <citation type="journal article" date="2019" name="bioRxiv">
        <title>The Genome of the Zebra Mussel, Dreissena polymorpha: A Resource for Invasive Species Research.</title>
        <authorList>
            <person name="McCartney M.A."/>
            <person name="Auch B."/>
            <person name="Kono T."/>
            <person name="Mallez S."/>
            <person name="Zhang Y."/>
            <person name="Obille A."/>
            <person name="Becker A."/>
            <person name="Abrahante J.E."/>
            <person name="Garbe J."/>
            <person name="Badalamenti J.P."/>
            <person name="Herman A."/>
            <person name="Mangelson H."/>
            <person name="Liachko I."/>
            <person name="Sullivan S."/>
            <person name="Sone E.D."/>
            <person name="Koren S."/>
            <person name="Silverstein K.A.T."/>
            <person name="Beckman K.B."/>
            <person name="Gohl D.M."/>
        </authorList>
    </citation>
    <scope>NUCLEOTIDE SEQUENCE</scope>
    <source>
        <strain evidence="2">Duluth1</strain>
        <tissue evidence="2">Whole animal</tissue>
    </source>
</reference>
<organism evidence="2 3">
    <name type="scientific">Dreissena polymorpha</name>
    <name type="common">Zebra mussel</name>
    <name type="synonym">Mytilus polymorpha</name>
    <dbReference type="NCBI Taxonomy" id="45954"/>
    <lineage>
        <taxon>Eukaryota</taxon>
        <taxon>Metazoa</taxon>
        <taxon>Spiralia</taxon>
        <taxon>Lophotrochozoa</taxon>
        <taxon>Mollusca</taxon>
        <taxon>Bivalvia</taxon>
        <taxon>Autobranchia</taxon>
        <taxon>Heteroconchia</taxon>
        <taxon>Euheterodonta</taxon>
        <taxon>Imparidentia</taxon>
        <taxon>Neoheterodontei</taxon>
        <taxon>Myida</taxon>
        <taxon>Dreissenoidea</taxon>
        <taxon>Dreissenidae</taxon>
        <taxon>Dreissena</taxon>
    </lineage>
</organism>
<accession>A0A9D4BMT3</accession>
<dbReference type="Proteomes" id="UP000828390">
    <property type="component" value="Unassembled WGS sequence"/>
</dbReference>
<dbReference type="EMBL" id="JAIWYP010000015">
    <property type="protein sequence ID" value="KAH3701884.1"/>
    <property type="molecule type" value="Genomic_DNA"/>
</dbReference>
<feature type="compositionally biased region" description="Acidic residues" evidence="1">
    <location>
        <begin position="98"/>
        <end position="125"/>
    </location>
</feature>
<evidence type="ECO:0000313" key="2">
    <source>
        <dbReference type="EMBL" id="KAH3701884.1"/>
    </source>
</evidence>
<evidence type="ECO:0000313" key="3">
    <source>
        <dbReference type="Proteomes" id="UP000828390"/>
    </source>
</evidence>